<dbReference type="InterPro" id="IPR011029">
    <property type="entry name" value="DEATH-like_dom_sf"/>
</dbReference>
<keyword evidence="3" id="KW-1185">Reference proteome</keyword>
<dbReference type="SUPFAM" id="SSF47986">
    <property type="entry name" value="DEATH domain"/>
    <property type="match status" value="1"/>
</dbReference>
<accession>A0A9W9ZGD8</accession>
<dbReference type="Pfam" id="PF00531">
    <property type="entry name" value="Death"/>
    <property type="match status" value="1"/>
</dbReference>
<comment type="caution">
    <text evidence="2">The sequence shown here is derived from an EMBL/GenBank/DDBJ whole genome shotgun (WGS) entry which is preliminary data.</text>
</comment>
<dbReference type="InterPro" id="IPR000488">
    <property type="entry name" value="Death_dom"/>
</dbReference>
<dbReference type="GO" id="GO:0007165">
    <property type="term" value="P:signal transduction"/>
    <property type="evidence" value="ECO:0007669"/>
    <property type="project" value="InterPro"/>
</dbReference>
<feature type="domain" description="Death" evidence="1">
    <location>
        <begin position="38"/>
        <end position="106"/>
    </location>
</feature>
<evidence type="ECO:0000313" key="2">
    <source>
        <dbReference type="EMBL" id="KAJ7381197.1"/>
    </source>
</evidence>
<proteinExistence type="predicted"/>
<evidence type="ECO:0000313" key="3">
    <source>
        <dbReference type="Proteomes" id="UP001163046"/>
    </source>
</evidence>
<dbReference type="OrthoDB" id="5978987at2759"/>
<dbReference type="EMBL" id="MU826351">
    <property type="protein sequence ID" value="KAJ7381197.1"/>
    <property type="molecule type" value="Genomic_DNA"/>
</dbReference>
<organism evidence="2 3">
    <name type="scientific">Desmophyllum pertusum</name>
    <dbReference type="NCBI Taxonomy" id="174260"/>
    <lineage>
        <taxon>Eukaryota</taxon>
        <taxon>Metazoa</taxon>
        <taxon>Cnidaria</taxon>
        <taxon>Anthozoa</taxon>
        <taxon>Hexacorallia</taxon>
        <taxon>Scleractinia</taxon>
        <taxon>Caryophylliina</taxon>
        <taxon>Caryophylliidae</taxon>
        <taxon>Desmophyllum</taxon>
    </lineage>
</organism>
<dbReference type="Proteomes" id="UP001163046">
    <property type="component" value="Unassembled WGS sequence"/>
</dbReference>
<dbReference type="AlphaFoldDB" id="A0A9W9ZGD8"/>
<name>A0A9W9ZGD8_9CNID</name>
<dbReference type="Gene3D" id="1.10.533.10">
    <property type="entry name" value="Death Domain, Fas"/>
    <property type="match status" value="1"/>
</dbReference>
<dbReference type="PROSITE" id="PS50017">
    <property type="entry name" value="DEATH_DOMAIN"/>
    <property type="match status" value="1"/>
</dbReference>
<evidence type="ECO:0000259" key="1">
    <source>
        <dbReference type="PROSITE" id="PS50017"/>
    </source>
</evidence>
<sequence>MAANKTDPDRVPTLMSSVSMEILEKLGMKLNPRHPLKDFRYLAGKMKYNYESVRNFERQKNPTIFLLSEWWTSSAQNGEMKTVSHLIHFLKEMRRDDAVEILKPVEFTELPQYPAGKDSYHTRIPHELPLPPAGNLFGPFSTGDLKETRAPQENEYLYNNNLNPSGQMYYVGEDGSLVLTKKL</sequence>
<protein>
    <recommendedName>
        <fullName evidence="1">Death domain-containing protein</fullName>
    </recommendedName>
</protein>
<gene>
    <name evidence="2" type="ORF">OS493_004798</name>
</gene>
<reference evidence="2" key="1">
    <citation type="submission" date="2023-01" db="EMBL/GenBank/DDBJ databases">
        <title>Genome assembly of the deep-sea coral Lophelia pertusa.</title>
        <authorList>
            <person name="Herrera S."/>
            <person name="Cordes E."/>
        </authorList>
    </citation>
    <scope>NUCLEOTIDE SEQUENCE</scope>
    <source>
        <strain evidence="2">USNM1676648</strain>
        <tissue evidence="2">Polyp</tissue>
    </source>
</reference>